<dbReference type="PATRIC" id="fig|1145115.3.peg.1124"/>
<sequence length="644" mass="76403">MALEKSYSKDFESDELFDYEIIKPKKTLKIQYTYAKRYYKEVEKFAKNLTQLTQEEFMRLREPQKQVVIKNIGNMTRLHSKRAMDYTAKHGELVRDEFFNEVNYNNIAEQWNEQFEKLLENKSRVKNCALHLVFSIDENCNEKNLKALELSVYQTLTNTLGYDYPFIMKLHAHQNNPHAHVVINKTNKITNKQLRFNSKDSCKEFYYTLRETFKDYLFANSKGELQYSNTPNIYKAIKNIETELGALEKQARNNKSFRHENYFYKVLGSATSQIESLKKRENALSDHLDNLKNLLEKTHWEKEKFTPPTNEKELNQQLKEVKWLNKESLTPKNTYKKTQKLVVCKSPLIKDYLYTTKKLFATQKKIIALEKDYKDLKVLKEEFSKDLEADLSHSKKRFELYTRLKSMSKVFISKNIVKNLEKIALDFKSDRHSISQRAFEFFRYMNYQNLSLIDKGNMFLVAKFFKDSALLVNLARFEMKKIDDSVKNSNPQDNLLDKQAWLNLLEHLKRLEEENYCFAKKRKEFLETRAMELSKDLKFLTQANENDLPIYERGQRDKIIKRCEKSLNFLQKELQCFKTLVKSAGIALENLQNNHQITAVTQDTQENTNALKKIPLKILTKLPMNPQTLTITMKWIFKTIHKIK</sequence>
<protein>
    <submittedName>
        <fullName evidence="3">Putative relaxase</fullName>
    </submittedName>
</protein>
<evidence type="ECO:0000313" key="3">
    <source>
        <dbReference type="EMBL" id="EKE89847.1"/>
    </source>
</evidence>
<dbReference type="Pfam" id="PF03432">
    <property type="entry name" value="Relaxase"/>
    <property type="match status" value="1"/>
</dbReference>
<name>K2KTS5_HELPX</name>
<dbReference type="AlphaFoldDB" id="K2KTS5"/>
<dbReference type="EMBL" id="AMOV01000006">
    <property type="protein sequence ID" value="EKE89847.1"/>
    <property type="molecule type" value="Genomic_DNA"/>
</dbReference>
<dbReference type="InterPro" id="IPR005094">
    <property type="entry name" value="Endonuclease_MobA/VirD2"/>
</dbReference>
<keyword evidence="1" id="KW-0175">Coiled coil</keyword>
<evidence type="ECO:0000259" key="2">
    <source>
        <dbReference type="Pfam" id="PF03432"/>
    </source>
</evidence>
<dbReference type="Proteomes" id="UP000006766">
    <property type="component" value="Unassembled WGS sequence"/>
</dbReference>
<feature type="domain" description="MobA/VirD2-like nuclease" evidence="2">
    <location>
        <begin position="103"/>
        <end position="199"/>
    </location>
</feature>
<evidence type="ECO:0000256" key="1">
    <source>
        <dbReference type="SAM" id="Coils"/>
    </source>
</evidence>
<comment type="caution">
    <text evidence="3">The sequence shown here is derived from an EMBL/GenBank/DDBJ whole genome shotgun (WGS) entry which is preliminary data.</text>
</comment>
<feature type="coiled-coil region" evidence="1">
    <location>
        <begin position="523"/>
        <end position="580"/>
    </location>
</feature>
<organism evidence="3 4">
    <name type="scientific">Helicobacter pylori R038b</name>
    <dbReference type="NCBI Taxonomy" id="1145115"/>
    <lineage>
        <taxon>Bacteria</taxon>
        <taxon>Pseudomonadati</taxon>
        <taxon>Campylobacterota</taxon>
        <taxon>Epsilonproteobacteria</taxon>
        <taxon>Campylobacterales</taxon>
        <taxon>Helicobacteraceae</taxon>
        <taxon>Helicobacter</taxon>
    </lineage>
</organism>
<gene>
    <name evidence="3" type="ORF">OUM_1154</name>
</gene>
<evidence type="ECO:0000313" key="4">
    <source>
        <dbReference type="Proteomes" id="UP000006766"/>
    </source>
</evidence>
<accession>K2KTS5</accession>
<reference evidence="3 4" key="1">
    <citation type="journal article" date="2013" name="Pathog. Dis.">
        <title>Genome sequences of 65 Helicobacter pylori strains isolated from asymptomatic individuals and patients with gastric cancer, peptic ulcer disease, or gastritis.</title>
        <authorList>
            <person name="Blanchard T.G."/>
            <person name="Czinn S.J."/>
            <person name="Correa P."/>
            <person name="Nakazawa T."/>
            <person name="Keelan M."/>
            <person name="Morningstar L."/>
            <person name="Santana-Cruz I."/>
            <person name="Maroo A."/>
            <person name="McCracken C."/>
            <person name="Shefchek K."/>
            <person name="Daugherty S."/>
            <person name="Song Y."/>
            <person name="Fraser C.M."/>
            <person name="Fricke W.F."/>
        </authorList>
    </citation>
    <scope>NUCLEOTIDE SEQUENCE [LARGE SCALE GENOMIC DNA]</scope>
    <source>
        <strain evidence="3 4">R038b</strain>
    </source>
</reference>
<proteinExistence type="predicted"/>